<dbReference type="EMBL" id="CP021354">
    <property type="protein sequence ID" value="AWK75065.1"/>
    <property type="molecule type" value="Genomic_DNA"/>
</dbReference>
<organism evidence="2 3">
    <name type="scientific">Rhodococcus oxybenzonivorans</name>
    <dbReference type="NCBI Taxonomy" id="1990687"/>
    <lineage>
        <taxon>Bacteria</taxon>
        <taxon>Bacillati</taxon>
        <taxon>Actinomycetota</taxon>
        <taxon>Actinomycetes</taxon>
        <taxon>Mycobacteriales</taxon>
        <taxon>Nocardiaceae</taxon>
        <taxon>Rhodococcus</taxon>
    </lineage>
</organism>
<dbReference type="KEGG" id="roz:CBI38_29455"/>
<evidence type="ECO:0000313" key="2">
    <source>
        <dbReference type="EMBL" id="AWK75065.1"/>
    </source>
</evidence>
<sequence length="86" mass="9082">MRVGLLCGLLAAGLFLWWLSLPVTLYTAGYTPLGEGTVGTMETSETAPFLIGMGAFGWRLGRQSPPGVRQIPGQHQTEDFGTANGG</sequence>
<feature type="region of interest" description="Disordered" evidence="1">
    <location>
        <begin position="67"/>
        <end position="86"/>
    </location>
</feature>
<dbReference type="Proteomes" id="UP000245711">
    <property type="component" value="Chromosome"/>
</dbReference>
<gene>
    <name evidence="2" type="ORF">CBI38_29455</name>
</gene>
<keyword evidence="3" id="KW-1185">Reference proteome</keyword>
<name>A0A2S2C2F5_9NOCA</name>
<dbReference type="AlphaFoldDB" id="A0A2S2C2F5"/>
<accession>A0A2S2C2F5</accession>
<proteinExistence type="predicted"/>
<protein>
    <submittedName>
        <fullName evidence="2">Uncharacterized protein</fullName>
    </submittedName>
</protein>
<evidence type="ECO:0000256" key="1">
    <source>
        <dbReference type="SAM" id="MobiDB-lite"/>
    </source>
</evidence>
<evidence type="ECO:0000313" key="3">
    <source>
        <dbReference type="Proteomes" id="UP000245711"/>
    </source>
</evidence>
<reference evidence="2 3" key="1">
    <citation type="submission" date="2017-05" db="EMBL/GenBank/DDBJ databases">
        <title>Isolation of Rhodococcus sp. S2-17 biodegrading of BP-3.</title>
        <authorList>
            <person name="Lee Y."/>
            <person name="Kim K.H."/>
            <person name="Chun B.H."/>
            <person name="Jung H.S."/>
            <person name="Jeon C.O."/>
        </authorList>
    </citation>
    <scope>NUCLEOTIDE SEQUENCE [LARGE SCALE GENOMIC DNA]</scope>
    <source>
        <strain evidence="2 3">S2-17</strain>
    </source>
</reference>